<gene>
    <name evidence="2" type="ORF">FHS81_000153</name>
</gene>
<organism evidence="2 3">
    <name type="scientific">Pseudochelatococcus contaminans</name>
    <dbReference type="NCBI Taxonomy" id="1538103"/>
    <lineage>
        <taxon>Bacteria</taxon>
        <taxon>Pseudomonadati</taxon>
        <taxon>Pseudomonadota</taxon>
        <taxon>Alphaproteobacteria</taxon>
        <taxon>Hyphomicrobiales</taxon>
        <taxon>Chelatococcaceae</taxon>
        <taxon>Pseudochelatococcus</taxon>
    </lineage>
</organism>
<dbReference type="AlphaFoldDB" id="A0A7W6EE78"/>
<reference evidence="2 3" key="1">
    <citation type="submission" date="2020-08" db="EMBL/GenBank/DDBJ databases">
        <title>Genomic Encyclopedia of Type Strains, Phase IV (KMG-IV): sequencing the most valuable type-strain genomes for metagenomic binning, comparative biology and taxonomic classification.</title>
        <authorList>
            <person name="Goeker M."/>
        </authorList>
    </citation>
    <scope>NUCLEOTIDE SEQUENCE [LARGE SCALE GENOMIC DNA]</scope>
    <source>
        <strain evidence="2 3">DSM 28760</strain>
    </source>
</reference>
<keyword evidence="3" id="KW-1185">Reference proteome</keyword>
<name>A0A7W6EE78_9HYPH</name>
<dbReference type="EMBL" id="JACICC010000001">
    <property type="protein sequence ID" value="MBB3808099.1"/>
    <property type="molecule type" value="Genomic_DNA"/>
</dbReference>
<evidence type="ECO:0000313" key="3">
    <source>
        <dbReference type="Proteomes" id="UP000537592"/>
    </source>
</evidence>
<evidence type="ECO:0000256" key="1">
    <source>
        <dbReference type="SAM" id="MobiDB-lite"/>
    </source>
</evidence>
<dbReference type="Proteomes" id="UP000537592">
    <property type="component" value="Unassembled WGS sequence"/>
</dbReference>
<protein>
    <submittedName>
        <fullName evidence="2">Uncharacterized protein</fullName>
    </submittedName>
</protein>
<proteinExistence type="predicted"/>
<feature type="region of interest" description="Disordered" evidence="1">
    <location>
        <begin position="30"/>
        <end position="57"/>
    </location>
</feature>
<sequence length="74" mass="8218">MFVGRDDMQQSVRWLTILKSLAASMRMTASKRGKRHARPGGGVSLPPDAPRHFGQSLKHGNSRFLGLSIFTETH</sequence>
<comment type="caution">
    <text evidence="2">The sequence shown here is derived from an EMBL/GenBank/DDBJ whole genome shotgun (WGS) entry which is preliminary data.</text>
</comment>
<evidence type="ECO:0000313" key="2">
    <source>
        <dbReference type="EMBL" id="MBB3808099.1"/>
    </source>
</evidence>
<accession>A0A7W6EE78</accession>